<evidence type="ECO:0000256" key="7">
    <source>
        <dbReference type="ARBA" id="ARBA00023175"/>
    </source>
</evidence>
<reference evidence="14" key="1">
    <citation type="journal article" date="2023" name="IScience">
        <title>Live-bearing cockroach genome reveals convergent evolutionary mechanisms linked to viviparity in insects and beyond.</title>
        <authorList>
            <person name="Fouks B."/>
            <person name="Harrison M.C."/>
            <person name="Mikhailova A.A."/>
            <person name="Marchal E."/>
            <person name="English S."/>
            <person name="Carruthers M."/>
            <person name="Jennings E.C."/>
            <person name="Chiamaka E.L."/>
            <person name="Frigard R.A."/>
            <person name="Pippel M."/>
            <person name="Attardo G.M."/>
            <person name="Benoit J.B."/>
            <person name="Bornberg-Bauer E."/>
            <person name="Tobe S.S."/>
        </authorList>
    </citation>
    <scope>NUCLEOTIDE SEQUENCE</scope>
    <source>
        <strain evidence="14">Stay&amp;Tobe</strain>
    </source>
</reference>
<keyword evidence="15" id="KW-1185">Reference proteome</keyword>
<dbReference type="SMART" id="SM00129">
    <property type="entry name" value="KISc"/>
    <property type="match status" value="1"/>
</dbReference>
<dbReference type="FunFam" id="3.40.850.10:FF:000029">
    <property type="entry name" value="Kinesin-like protein KIF17"/>
    <property type="match status" value="1"/>
</dbReference>
<sequence>YSVTFENLFYNEFIFKMSVVCLKIKRPLDPKKVPNNEAVQVVVRCRPMNYKEQAAGHSRVIECYPGRGVIEIKNPNPKDTRESTKTFTFDAVYDWNSRQEHIYDETVRPLVASVLDGFNGTIFAYGQTGTGKTYTMEGAKNDVTQKGVIPRSFEQIFSHISRSSNVQYLVRTSYLEIYQEEIRDLLTKDQNKRYELRENSEKFEQVMYIGNQNRKIGATNMNEHSSRSHAIFLITIEMSCLNDMKVIRVGKLNLVDLAGSERQSKTGATGERLKEASKINLSLSALGNVISALVMSAGRSIHIPYRDSKLTRILQDSLGGNSKTIMIANVGPASYNYDESLTTLRYANRAKNIKNQPRVNEDPKDALLRQYKVEIARLKGLLNAKLKEREDFSTQQKIRLEQSTILKDKKCKEDENQVGEVDESNKKHRLSKYSDEERQRISAEIEHNRLLANCFVVAKNIIDHTNEQQRALEQRNAEIADKKKLEVEMRQRLELQEESCIEYRGTYSTLQQEAEAKTKKLKKLFTKLQIVKQDIHDITDEYNRDRRELELTQNDMLKELKLKYLIIENFISLEEKNRFLNRVWYDEDYDQWCLRPHTDVEDIASITARPVSADDERRPVSEYSRVAIQVGRHHRYHGENVLGLELDPIARTTADYQSPLIAPKIKAVLEEALKDDEIIDVDASALNISQIQCEIPIPAVTCAITCITIPSSREDLGPHANTLVSVEFIAASHLA</sequence>
<dbReference type="Pfam" id="PF00225">
    <property type="entry name" value="Kinesin"/>
    <property type="match status" value="1"/>
</dbReference>
<comment type="similarity">
    <text evidence="10 11">Belongs to the TRAFAC class myosin-kinesin ATPase superfamily. Kinesin family.</text>
</comment>
<dbReference type="Gene3D" id="3.40.850.10">
    <property type="entry name" value="Kinesin motor domain"/>
    <property type="match status" value="1"/>
</dbReference>
<feature type="domain" description="Kinesin motor" evidence="13">
    <location>
        <begin position="38"/>
        <end position="353"/>
    </location>
</feature>
<evidence type="ECO:0000256" key="4">
    <source>
        <dbReference type="ARBA" id="ARBA00022741"/>
    </source>
</evidence>
<comment type="caution">
    <text evidence="14">The sequence shown here is derived from an EMBL/GenBank/DDBJ whole genome shotgun (WGS) entry which is preliminary data.</text>
</comment>
<comment type="function">
    <text evidence="9">Plus-end directed microtubule motor that may be used for anterograde axonal transport and could conceivably move cargos in fly neurons different than those moved by kinesin heavy chain or other plus-end directed motors.</text>
</comment>
<dbReference type="GO" id="GO:0005874">
    <property type="term" value="C:microtubule"/>
    <property type="evidence" value="ECO:0007669"/>
    <property type="project" value="UniProtKB-KW"/>
</dbReference>
<feature type="region of interest" description="Disordered" evidence="12">
    <location>
        <begin position="412"/>
        <end position="433"/>
    </location>
</feature>
<keyword evidence="5 10" id="KW-0067">ATP-binding</keyword>
<evidence type="ECO:0000256" key="10">
    <source>
        <dbReference type="PROSITE-ProRule" id="PRU00283"/>
    </source>
</evidence>
<evidence type="ECO:0000313" key="14">
    <source>
        <dbReference type="EMBL" id="KAJ9579065.1"/>
    </source>
</evidence>
<dbReference type="InterPro" id="IPR019821">
    <property type="entry name" value="Kinesin_motor_CS"/>
</dbReference>
<dbReference type="PROSITE" id="PS00411">
    <property type="entry name" value="KINESIN_MOTOR_1"/>
    <property type="match status" value="1"/>
</dbReference>
<evidence type="ECO:0000256" key="8">
    <source>
        <dbReference type="ARBA" id="ARBA00023212"/>
    </source>
</evidence>
<comment type="subcellular location">
    <subcellularLocation>
        <location evidence="1">Cytoplasm</location>
        <location evidence="1">Cytoskeleton</location>
    </subcellularLocation>
</comment>
<dbReference type="InterPro" id="IPR027417">
    <property type="entry name" value="P-loop_NTPase"/>
</dbReference>
<dbReference type="Proteomes" id="UP001233999">
    <property type="component" value="Unassembled WGS sequence"/>
</dbReference>
<protein>
    <recommendedName>
        <fullName evidence="11">Kinesin-like protein</fullName>
    </recommendedName>
</protein>
<name>A0AAD7ZE89_DIPPU</name>
<dbReference type="GO" id="GO:0003777">
    <property type="term" value="F:microtubule motor activity"/>
    <property type="evidence" value="ECO:0007669"/>
    <property type="project" value="InterPro"/>
</dbReference>
<dbReference type="InterPro" id="IPR001752">
    <property type="entry name" value="Kinesin_motor_dom"/>
</dbReference>
<keyword evidence="8" id="KW-0206">Cytoskeleton</keyword>
<proteinExistence type="inferred from homology"/>
<feature type="non-terminal residue" evidence="14">
    <location>
        <position position="735"/>
    </location>
</feature>
<feature type="binding site" evidence="10">
    <location>
        <begin position="126"/>
        <end position="133"/>
    </location>
    <ligand>
        <name>ATP</name>
        <dbReference type="ChEBI" id="CHEBI:30616"/>
    </ligand>
</feature>
<keyword evidence="7 10" id="KW-0505">Motor protein</keyword>
<dbReference type="AlphaFoldDB" id="A0AAD7ZE89"/>
<dbReference type="PROSITE" id="PS50067">
    <property type="entry name" value="KINESIN_MOTOR_2"/>
    <property type="match status" value="1"/>
</dbReference>
<evidence type="ECO:0000256" key="6">
    <source>
        <dbReference type="ARBA" id="ARBA00023054"/>
    </source>
</evidence>
<dbReference type="GO" id="GO:0005737">
    <property type="term" value="C:cytoplasm"/>
    <property type="evidence" value="ECO:0007669"/>
    <property type="project" value="UniProtKB-ARBA"/>
</dbReference>
<evidence type="ECO:0000259" key="13">
    <source>
        <dbReference type="PROSITE" id="PS50067"/>
    </source>
</evidence>
<dbReference type="GO" id="GO:0008017">
    <property type="term" value="F:microtubule binding"/>
    <property type="evidence" value="ECO:0007669"/>
    <property type="project" value="InterPro"/>
</dbReference>
<evidence type="ECO:0000256" key="12">
    <source>
        <dbReference type="SAM" id="MobiDB-lite"/>
    </source>
</evidence>
<evidence type="ECO:0000256" key="11">
    <source>
        <dbReference type="RuleBase" id="RU000394"/>
    </source>
</evidence>
<feature type="non-terminal residue" evidence="14">
    <location>
        <position position="1"/>
    </location>
</feature>
<gene>
    <name evidence="14" type="ORF">L9F63_024825</name>
</gene>
<evidence type="ECO:0000256" key="3">
    <source>
        <dbReference type="ARBA" id="ARBA00022701"/>
    </source>
</evidence>
<keyword evidence="4 10" id="KW-0547">Nucleotide-binding</keyword>
<evidence type="ECO:0000256" key="1">
    <source>
        <dbReference type="ARBA" id="ARBA00004245"/>
    </source>
</evidence>
<evidence type="ECO:0000313" key="15">
    <source>
        <dbReference type="Proteomes" id="UP001233999"/>
    </source>
</evidence>
<dbReference type="GO" id="GO:0007018">
    <property type="term" value="P:microtubule-based movement"/>
    <property type="evidence" value="ECO:0007669"/>
    <property type="project" value="InterPro"/>
</dbReference>
<evidence type="ECO:0000256" key="2">
    <source>
        <dbReference type="ARBA" id="ARBA00022490"/>
    </source>
</evidence>
<dbReference type="PANTHER" id="PTHR47968">
    <property type="entry name" value="CENTROMERE PROTEIN E"/>
    <property type="match status" value="1"/>
</dbReference>
<accession>A0AAD7ZE89</accession>
<keyword evidence="2" id="KW-0963">Cytoplasm</keyword>
<organism evidence="14 15">
    <name type="scientific">Diploptera punctata</name>
    <name type="common">Pacific beetle cockroach</name>
    <dbReference type="NCBI Taxonomy" id="6984"/>
    <lineage>
        <taxon>Eukaryota</taxon>
        <taxon>Metazoa</taxon>
        <taxon>Ecdysozoa</taxon>
        <taxon>Arthropoda</taxon>
        <taxon>Hexapoda</taxon>
        <taxon>Insecta</taxon>
        <taxon>Pterygota</taxon>
        <taxon>Neoptera</taxon>
        <taxon>Polyneoptera</taxon>
        <taxon>Dictyoptera</taxon>
        <taxon>Blattodea</taxon>
        <taxon>Blaberoidea</taxon>
        <taxon>Blaberidae</taxon>
        <taxon>Diplopterinae</taxon>
        <taxon>Diploptera</taxon>
    </lineage>
</organism>
<keyword evidence="3 11" id="KW-0493">Microtubule</keyword>
<keyword evidence="6" id="KW-0175">Coiled coil</keyword>
<dbReference type="InterPro" id="IPR036961">
    <property type="entry name" value="Kinesin_motor_dom_sf"/>
</dbReference>
<evidence type="ECO:0000256" key="5">
    <source>
        <dbReference type="ARBA" id="ARBA00022840"/>
    </source>
</evidence>
<dbReference type="SUPFAM" id="SSF52540">
    <property type="entry name" value="P-loop containing nucleoside triphosphate hydrolases"/>
    <property type="match status" value="1"/>
</dbReference>
<dbReference type="GO" id="GO:0005524">
    <property type="term" value="F:ATP binding"/>
    <property type="evidence" value="ECO:0007669"/>
    <property type="project" value="UniProtKB-UniRule"/>
</dbReference>
<reference evidence="14" key="2">
    <citation type="submission" date="2023-05" db="EMBL/GenBank/DDBJ databases">
        <authorList>
            <person name="Fouks B."/>
        </authorList>
    </citation>
    <scope>NUCLEOTIDE SEQUENCE</scope>
    <source>
        <strain evidence="14">Stay&amp;Tobe</strain>
        <tissue evidence="14">Testes</tissue>
    </source>
</reference>
<dbReference type="GO" id="GO:0000278">
    <property type="term" value="P:mitotic cell cycle"/>
    <property type="evidence" value="ECO:0007669"/>
    <property type="project" value="TreeGrafter"/>
</dbReference>
<evidence type="ECO:0000256" key="9">
    <source>
        <dbReference type="ARBA" id="ARBA00060187"/>
    </source>
</evidence>
<dbReference type="PRINTS" id="PR00380">
    <property type="entry name" value="KINESINHEAVY"/>
</dbReference>
<dbReference type="PANTHER" id="PTHR47968:SF76">
    <property type="entry name" value="KINESIN-LIKE PROTEIN"/>
    <property type="match status" value="1"/>
</dbReference>
<dbReference type="InterPro" id="IPR027640">
    <property type="entry name" value="Kinesin-like_fam"/>
</dbReference>
<dbReference type="EMBL" id="JASPKZ010008718">
    <property type="protein sequence ID" value="KAJ9579065.1"/>
    <property type="molecule type" value="Genomic_DNA"/>
</dbReference>